<evidence type="ECO:0000313" key="2">
    <source>
        <dbReference type="EMBL" id="KKL60199.1"/>
    </source>
</evidence>
<proteinExistence type="predicted"/>
<reference evidence="2" key="1">
    <citation type="journal article" date="2015" name="Nature">
        <title>Complex archaea that bridge the gap between prokaryotes and eukaryotes.</title>
        <authorList>
            <person name="Spang A."/>
            <person name="Saw J.H."/>
            <person name="Jorgensen S.L."/>
            <person name="Zaremba-Niedzwiedzka K."/>
            <person name="Martijn J."/>
            <person name="Lind A.E."/>
            <person name="van Eijk R."/>
            <person name="Schleper C."/>
            <person name="Guy L."/>
            <person name="Ettema T.J."/>
        </authorList>
    </citation>
    <scope>NUCLEOTIDE SEQUENCE</scope>
</reference>
<name>A0A0F9DEX1_9ZZZZ</name>
<feature type="transmembrane region" description="Helical" evidence="1">
    <location>
        <begin position="65"/>
        <end position="85"/>
    </location>
</feature>
<evidence type="ECO:0000256" key="1">
    <source>
        <dbReference type="SAM" id="Phobius"/>
    </source>
</evidence>
<protein>
    <submittedName>
        <fullName evidence="2">Uncharacterized protein</fullName>
    </submittedName>
</protein>
<comment type="caution">
    <text evidence="2">The sequence shown here is derived from an EMBL/GenBank/DDBJ whole genome shotgun (WGS) entry which is preliminary data.</text>
</comment>
<keyword evidence="1" id="KW-1133">Transmembrane helix</keyword>
<accession>A0A0F9DEX1</accession>
<organism evidence="2">
    <name type="scientific">marine sediment metagenome</name>
    <dbReference type="NCBI Taxonomy" id="412755"/>
    <lineage>
        <taxon>unclassified sequences</taxon>
        <taxon>metagenomes</taxon>
        <taxon>ecological metagenomes</taxon>
    </lineage>
</organism>
<keyword evidence="1" id="KW-0812">Transmembrane</keyword>
<dbReference type="AlphaFoldDB" id="A0A0F9DEX1"/>
<feature type="non-terminal residue" evidence="2">
    <location>
        <position position="1"/>
    </location>
</feature>
<sequence length="95" mass="10744">LFVSSLIFSLYTFNGLNTLKVNKKSKITIKGISFYSAFIEASNYLNITGFFLIVLYISLIITNNIFLMFGTAGTIIFSVIVFKTLKHHYLNSKDS</sequence>
<gene>
    <name evidence="2" type="ORF">LCGC14_2207720</name>
</gene>
<keyword evidence="1" id="KW-0472">Membrane</keyword>
<dbReference type="EMBL" id="LAZR01029231">
    <property type="protein sequence ID" value="KKL60199.1"/>
    <property type="molecule type" value="Genomic_DNA"/>
</dbReference>
<feature type="transmembrane region" description="Helical" evidence="1">
    <location>
        <begin position="32"/>
        <end position="59"/>
    </location>
</feature>